<reference evidence="2" key="1">
    <citation type="journal article" date="2014" name="Front. Microbiol.">
        <title>High frequency of phylogenetically diverse reductive dehalogenase-homologous genes in deep subseafloor sedimentary metagenomes.</title>
        <authorList>
            <person name="Kawai M."/>
            <person name="Futagami T."/>
            <person name="Toyoda A."/>
            <person name="Takaki Y."/>
            <person name="Nishi S."/>
            <person name="Hori S."/>
            <person name="Arai W."/>
            <person name="Tsubouchi T."/>
            <person name="Morono Y."/>
            <person name="Uchiyama I."/>
            <person name="Ito T."/>
            <person name="Fujiyama A."/>
            <person name="Inagaki F."/>
            <person name="Takami H."/>
        </authorList>
    </citation>
    <scope>NUCLEOTIDE SEQUENCE</scope>
    <source>
        <strain evidence="2">Expedition CK06-06</strain>
    </source>
</reference>
<protein>
    <recommendedName>
        <fullName evidence="1">ATPase BadF/BadG/BcrA/BcrD type domain-containing protein</fullName>
    </recommendedName>
</protein>
<feature type="domain" description="ATPase BadF/BadG/BcrA/BcrD type" evidence="1">
    <location>
        <begin position="18"/>
        <end position="232"/>
    </location>
</feature>
<evidence type="ECO:0000313" key="2">
    <source>
        <dbReference type="EMBL" id="GAI04288.1"/>
    </source>
</evidence>
<dbReference type="InterPro" id="IPR051805">
    <property type="entry name" value="Dehydratase_Activator_Redct"/>
</dbReference>
<dbReference type="Pfam" id="PF01869">
    <property type="entry name" value="BcrAD_BadFG"/>
    <property type="match status" value="1"/>
</dbReference>
<feature type="non-terminal residue" evidence="2">
    <location>
        <position position="299"/>
    </location>
</feature>
<dbReference type="PANTHER" id="PTHR32329:SF7">
    <property type="entry name" value="ACTIVATOR OF 2-HYDROXYACYL-COA-HYDRATASE"/>
    <property type="match status" value="1"/>
</dbReference>
<gene>
    <name evidence="2" type="ORF">S06H3_19204</name>
</gene>
<proteinExistence type="predicted"/>
<organism evidence="2">
    <name type="scientific">marine sediment metagenome</name>
    <dbReference type="NCBI Taxonomy" id="412755"/>
    <lineage>
        <taxon>unclassified sequences</taxon>
        <taxon>metagenomes</taxon>
        <taxon>ecological metagenomes</taxon>
    </lineage>
</organism>
<dbReference type="AlphaFoldDB" id="X1KCE2"/>
<dbReference type="EMBL" id="BARV01009807">
    <property type="protein sequence ID" value="GAI04288.1"/>
    <property type="molecule type" value="Genomic_DNA"/>
</dbReference>
<dbReference type="Gene3D" id="3.30.420.40">
    <property type="match status" value="2"/>
</dbReference>
<comment type="caution">
    <text evidence="2">The sequence shown here is derived from an EMBL/GenBank/DDBJ whole genome shotgun (WGS) entry which is preliminary data.</text>
</comment>
<name>X1KCE2_9ZZZZ</name>
<dbReference type="PANTHER" id="PTHR32329">
    <property type="entry name" value="BIFUNCTIONAL PROTEIN [INCLUDES 2-HYDROXYACYL-COA DEHYDRATASE (N-TER) AND ITS ACTIVATOR DOMAIN (C_TERM)-RELATED"/>
    <property type="match status" value="1"/>
</dbReference>
<dbReference type="InterPro" id="IPR002731">
    <property type="entry name" value="ATPase_BadF"/>
</dbReference>
<evidence type="ECO:0000259" key="1">
    <source>
        <dbReference type="Pfam" id="PF01869"/>
    </source>
</evidence>
<dbReference type="CDD" id="cd24034">
    <property type="entry name" value="ASKHA_NBD_O66634-like_rpt1"/>
    <property type="match status" value="1"/>
</dbReference>
<feature type="non-terminal residue" evidence="2">
    <location>
        <position position="1"/>
    </location>
</feature>
<dbReference type="SUPFAM" id="SSF53067">
    <property type="entry name" value="Actin-like ATPase domain"/>
    <property type="match status" value="1"/>
</dbReference>
<sequence>LENGNIVYKKIILHKGEILEVFNKITSSLKDGEYSIGITGDHADFLTEHFQNLSVIDSVKCLIKGVKKFYPDVRNIIEIGAASSKLIEIGDNGEFMNLTTNSLCAAGTGSFLDQQKERLGLDYKEIAKWKDIPQSPPTIASRCTVFAKTDLINRQQEGYSKMEMWAGLCKGMSASVIQTLFKGKPVEGKTALSGGTARNLFLIEYLKKKTGQDLVYDKEISPLFQAVGAAIEGSTTPSETDFFERKKRGRRKKKEQNIPLLLKRSSFPDFNVYKERIHKNKTEIRIHRCLEKIKNAYIG</sequence>
<accession>X1KCE2</accession>
<dbReference type="InterPro" id="IPR043129">
    <property type="entry name" value="ATPase_NBD"/>
</dbReference>